<proteinExistence type="predicted"/>
<protein>
    <submittedName>
        <fullName evidence="2">Uncharacterized protein</fullName>
    </submittedName>
</protein>
<accession>A0A225W378</accession>
<evidence type="ECO:0000313" key="2">
    <source>
        <dbReference type="EMBL" id="OWZ12211.1"/>
    </source>
</evidence>
<evidence type="ECO:0000256" key="1">
    <source>
        <dbReference type="SAM" id="MobiDB-lite"/>
    </source>
</evidence>
<feature type="region of interest" description="Disordered" evidence="1">
    <location>
        <begin position="148"/>
        <end position="182"/>
    </location>
</feature>
<keyword evidence="3" id="KW-1185">Reference proteome</keyword>
<gene>
    <name evidence="2" type="ORF">PHMEG_00014665</name>
</gene>
<name>A0A225W378_9STRA</name>
<sequence>MASYLIYKRRVTALNQGSYGRGFVMPLSACIDHRTLIRICKYEIGRPEFEITEDDRKAYFLAAKRPELQDYARLAEAMRSLTMNITLPDAESRVMKLVTDFKEKTVITELERTVHKATKKAKELYDKNRKAAKPIGAVALLVDQQGHSMPDNGVKQKMAPWSSGQKAKCYSPEPAPEERDLQPDEEQRCFPGVDVIQDQEEACTLEWKILEGKLDEAVKLGYNSAFRSKLTNKAEAEPFEVFILSPGGEVVRTRDLQARLDEGVHHNVLTQPLVDLMETVYHAAGGRTRRPVSKFQLLEVGRSEVLTECLRVCKQAMGNPVELAHVKKDCRLPVFTDAIESHWGAVINQMPPDHVAHLFSEQHHEPLIFLSGIFSGAARSWAIVVRKPDNVWADLLSRWGSILPTICAIRLVPYEYSPTLNDEFQWPTMPEGLASSTSRPVKSGSPQMLGLVNFDSVLLAILVSLATVGSTQP</sequence>
<evidence type="ECO:0000313" key="3">
    <source>
        <dbReference type="Proteomes" id="UP000198211"/>
    </source>
</evidence>
<dbReference type="AlphaFoldDB" id="A0A225W378"/>
<dbReference type="EMBL" id="NBNE01001909">
    <property type="protein sequence ID" value="OWZ12211.1"/>
    <property type="molecule type" value="Genomic_DNA"/>
</dbReference>
<organism evidence="2 3">
    <name type="scientific">Phytophthora megakarya</name>
    <dbReference type="NCBI Taxonomy" id="4795"/>
    <lineage>
        <taxon>Eukaryota</taxon>
        <taxon>Sar</taxon>
        <taxon>Stramenopiles</taxon>
        <taxon>Oomycota</taxon>
        <taxon>Peronosporomycetes</taxon>
        <taxon>Peronosporales</taxon>
        <taxon>Peronosporaceae</taxon>
        <taxon>Phytophthora</taxon>
    </lineage>
</organism>
<reference evidence="3" key="1">
    <citation type="submission" date="2017-03" db="EMBL/GenBank/DDBJ databases">
        <title>Phytopthora megakarya and P. palmivora, two closely related causual agents of cacao black pod achieved similar genome size and gene model numbers by different mechanisms.</title>
        <authorList>
            <person name="Ali S."/>
            <person name="Shao J."/>
            <person name="Larry D.J."/>
            <person name="Kronmiller B."/>
            <person name="Shen D."/>
            <person name="Strem M.D."/>
            <person name="Melnick R.L."/>
            <person name="Guiltinan M.J."/>
            <person name="Tyler B.M."/>
            <person name="Meinhardt L.W."/>
            <person name="Bailey B.A."/>
        </authorList>
    </citation>
    <scope>NUCLEOTIDE SEQUENCE [LARGE SCALE GENOMIC DNA]</scope>
    <source>
        <strain evidence="3">zdho120</strain>
    </source>
</reference>
<dbReference type="Proteomes" id="UP000198211">
    <property type="component" value="Unassembled WGS sequence"/>
</dbReference>
<comment type="caution">
    <text evidence="2">The sequence shown here is derived from an EMBL/GenBank/DDBJ whole genome shotgun (WGS) entry which is preliminary data.</text>
</comment>